<name>A0A448XE16_9PLAT</name>
<dbReference type="EMBL" id="CAAALY010248031">
    <property type="protein sequence ID" value="VEL34614.1"/>
    <property type="molecule type" value="Genomic_DNA"/>
</dbReference>
<feature type="region of interest" description="Disordered" evidence="1">
    <location>
        <begin position="85"/>
        <end position="125"/>
    </location>
</feature>
<organism evidence="2 3">
    <name type="scientific">Protopolystoma xenopodis</name>
    <dbReference type="NCBI Taxonomy" id="117903"/>
    <lineage>
        <taxon>Eukaryota</taxon>
        <taxon>Metazoa</taxon>
        <taxon>Spiralia</taxon>
        <taxon>Lophotrochozoa</taxon>
        <taxon>Platyhelminthes</taxon>
        <taxon>Monogenea</taxon>
        <taxon>Polyopisthocotylea</taxon>
        <taxon>Polystomatidea</taxon>
        <taxon>Polystomatidae</taxon>
        <taxon>Protopolystoma</taxon>
    </lineage>
</organism>
<feature type="region of interest" description="Disordered" evidence="1">
    <location>
        <begin position="274"/>
        <end position="293"/>
    </location>
</feature>
<evidence type="ECO:0000256" key="1">
    <source>
        <dbReference type="SAM" id="MobiDB-lite"/>
    </source>
</evidence>
<dbReference type="Proteomes" id="UP000784294">
    <property type="component" value="Unassembled WGS sequence"/>
</dbReference>
<reference evidence="2" key="1">
    <citation type="submission" date="2018-11" db="EMBL/GenBank/DDBJ databases">
        <authorList>
            <consortium name="Pathogen Informatics"/>
        </authorList>
    </citation>
    <scope>NUCLEOTIDE SEQUENCE</scope>
</reference>
<keyword evidence="3" id="KW-1185">Reference proteome</keyword>
<protein>
    <submittedName>
        <fullName evidence="2">Uncharacterized protein</fullName>
    </submittedName>
</protein>
<proteinExistence type="predicted"/>
<evidence type="ECO:0000313" key="3">
    <source>
        <dbReference type="Proteomes" id="UP000784294"/>
    </source>
</evidence>
<gene>
    <name evidence="2" type="ORF">PXEA_LOCUS28054</name>
</gene>
<sequence>MHNSLYSGPESDAGSLHGSCIKSMTISTSNLRLCSAVSRPRLTDSRTPRFTSVCPRHNIDRDPAKAADLLPAEDTVSKPLIRAKMPDQPVSPIPTLPDLLSSKFNPSARQVKRTRRPTRPEKPILSRPCSQAYQIKQPLGVKNSCLPSSPSSCQAIVNTLNTTNAVSLYSNLVDDKFPFLAQTSMSKAESKRADVVPCIVIPSSEVDCSVLQVDSLSHKAISLSSSSPSSSSSVSSFTTTTSFRGLNASQNTQPSASFLGNHQSLENEAVDSSYFPATKNPTQSLIEPSSGSSSPLSIFPSAPAYANPWIIGTSDSPNVTTTSASSSSSSLPSLNLSCETKPSLQQPSITAHSQYSGLENHTNPHSRSSRPDKAGELGAIERGIAITADGISHCLGKHFVEAKRAVESIRCASEIDNPDNAMIEENSLNTRIFNKQLQESNQQENKMENKHRGITILELLREERLKEETCLKDFDHHVCGS</sequence>
<dbReference type="AlphaFoldDB" id="A0A448XE16"/>
<comment type="caution">
    <text evidence="2">The sequence shown here is derived from an EMBL/GenBank/DDBJ whole genome shotgun (WGS) entry which is preliminary data.</text>
</comment>
<accession>A0A448XE16</accession>
<feature type="compositionally biased region" description="Polar residues" evidence="1">
    <location>
        <begin position="338"/>
        <end position="349"/>
    </location>
</feature>
<feature type="region of interest" description="Disordered" evidence="1">
    <location>
        <begin position="318"/>
        <end position="349"/>
    </location>
</feature>
<feature type="compositionally biased region" description="Low complexity" evidence="1">
    <location>
        <begin position="318"/>
        <end position="337"/>
    </location>
</feature>
<evidence type="ECO:0000313" key="2">
    <source>
        <dbReference type="EMBL" id="VEL34614.1"/>
    </source>
</evidence>
<feature type="compositionally biased region" description="Low complexity" evidence="1">
    <location>
        <begin position="284"/>
        <end position="293"/>
    </location>
</feature>